<accession>A0A365P376</accession>
<proteinExistence type="predicted"/>
<reference evidence="1 2" key="1">
    <citation type="submission" date="2018-06" db="EMBL/GenBank/DDBJ databases">
        <title>Flavobacterium tibetense sp. nov., isolated from a wetland YonghuCo on Tibetan Plateau.</title>
        <authorList>
            <person name="Xing P."/>
            <person name="Phurbu D."/>
            <person name="Lu H."/>
        </authorList>
    </citation>
    <scope>NUCLEOTIDE SEQUENCE [LARGE SCALE GENOMIC DNA]</scope>
    <source>
        <strain evidence="1 2">YH5</strain>
    </source>
</reference>
<organism evidence="1 2">
    <name type="scientific">Flavobacterium tibetense</name>
    <dbReference type="NCBI Taxonomy" id="2233533"/>
    <lineage>
        <taxon>Bacteria</taxon>
        <taxon>Pseudomonadati</taxon>
        <taxon>Bacteroidota</taxon>
        <taxon>Flavobacteriia</taxon>
        <taxon>Flavobacteriales</taxon>
        <taxon>Flavobacteriaceae</taxon>
        <taxon>Flavobacterium</taxon>
    </lineage>
</organism>
<evidence type="ECO:0000313" key="2">
    <source>
        <dbReference type="Proteomes" id="UP000253319"/>
    </source>
</evidence>
<keyword evidence="2" id="KW-1185">Reference proteome</keyword>
<dbReference type="EMBL" id="QLST01000005">
    <property type="protein sequence ID" value="RBA28850.1"/>
    <property type="molecule type" value="Genomic_DNA"/>
</dbReference>
<evidence type="ECO:0000313" key="1">
    <source>
        <dbReference type="EMBL" id="RBA28850.1"/>
    </source>
</evidence>
<sequence length="147" mass="17477">MKINGSYYIVNDSLFLNSIPQRDKLIVNEQFNSKRKKENCFNVIDKDYSLLTYHLYIELENGKNLVFRDQFEKTIFPREKIKSFYLIDTKGLKSSTYKIKGQNTNSFHVIFETKRIFENESWLIKGDSIKPKGFDGVFQEYFLSKID</sequence>
<dbReference type="AlphaFoldDB" id="A0A365P376"/>
<protein>
    <submittedName>
        <fullName evidence="1">Uncharacterized protein</fullName>
    </submittedName>
</protein>
<dbReference type="Proteomes" id="UP000253319">
    <property type="component" value="Unassembled WGS sequence"/>
</dbReference>
<comment type="caution">
    <text evidence="1">The sequence shown here is derived from an EMBL/GenBank/DDBJ whole genome shotgun (WGS) entry which is preliminary data.</text>
</comment>
<gene>
    <name evidence="1" type="ORF">DPN68_05555</name>
</gene>
<name>A0A365P376_9FLAO</name>